<accession>A0A8R7U9N0</accession>
<reference evidence="1" key="3">
    <citation type="submission" date="2022-06" db="UniProtKB">
        <authorList>
            <consortium name="EnsemblPlants"/>
        </authorList>
    </citation>
    <scope>IDENTIFICATION</scope>
</reference>
<evidence type="ECO:0000313" key="1">
    <source>
        <dbReference type="EnsemblPlants" id="TuG1812G0400002443.01.T02"/>
    </source>
</evidence>
<name>A0A8R7U9N0_TRIUA</name>
<organism evidence="1 2">
    <name type="scientific">Triticum urartu</name>
    <name type="common">Red wild einkorn</name>
    <name type="synonym">Crithodium urartu</name>
    <dbReference type="NCBI Taxonomy" id="4572"/>
    <lineage>
        <taxon>Eukaryota</taxon>
        <taxon>Viridiplantae</taxon>
        <taxon>Streptophyta</taxon>
        <taxon>Embryophyta</taxon>
        <taxon>Tracheophyta</taxon>
        <taxon>Spermatophyta</taxon>
        <taxon>Magnoliopsida</taxon>
        <taxon>Liliopsida</taxon>
        <taxon>Poales</taxon>
        <taxon>Poaceae</taxon>
        <taxon>BOP clade</taxon>
        <taxon>Pooideae</taxon>
        <taxon>Triticodae</taxon>
        <taxon>Triticeae</taxon>
        <taxon>Triticinae</taxon>
        <taxon>Triticum</taxon>
    </lineage>
</organism>
<reference evidence="2" key="1">
    <citation type="journal article" date="2013" name="Nature">
        <title>Draft genome of the wheat A-genome progenitor Triticum urartu.</title>
        <authorList>
            <person name="Ling H.Q."/>
            <person name="Zhao S."/>
            <person name="Liu D."/>
            <person name="Wang J."/>
            <person name="Sun H."/>
            <person name="Zhang C."/>
            <person name="Fan H."/>
            <person name="Li D."/>
            <person name="Dong L."/>
            <person name="Tao Y."/>
            <person name="Gao C."/>
            <person name="Wu H."/>
            <person name="Li Y."/>
            <person name="Cui Y."/>
            <person name="Guo X."/>
            <person name="Zheng S."/>
            <person name="Wang B."/>
            <person name="Yu K."/>
            <person name="Liang Q."/>
            <person name="Yang W."/>
            <person name="Lou X."/>
            <person name="Chen J."/>
            <person name="Feng M."/>
            <person name="Jian J."/>
            <person name="Zhang X."/>
            <person name="Luo G."/>
            <person name="Jiang Y."/>
            <person name="Liu J."/>
            <person name="Wang Z."/>
            <person name="Sha Y."/>
            <person name="Zhang B."/>
            <person name="Wu H."/>
            <person name="Tang D."/>
            <person name="Shen Q."/>
            <person name="Xue P."/>
            <person name="Zou S."/>
            <person name="Wang X."/>
            <person name="Liu X."/>
            <person name="Wang F."/>
            <person name="Yang Y."/>
            <person name="An X."/>
            <person name="Dong Z."/>
            <person name="Zhang K."/>
            <person name="Zhang X."/>
            <person name="Luo M.C."/>
            <person name="Dvorak J."/>
            <person name="Tong Y."/>
            <person name="Wang J."/>
            <person name="Yang H."/>
            <person name="Li Z."/>
            <person name="Wang D."/>
            <person name="Zhang A."/>
            <person name="Wang J."/>
        </authorList>
    </citation>
    <scope>NUCLEOTIDE SEQUENCE</scope>
    <source>
        <strain evidence="2">cv. G1812</strain>
    </source>
</reference>
<dbReference type="AlphaFoldDB" id="A0A8R7U9N0"/>
<keyword evidence="2" id="KW-1185">Reference proteome</keyword>
<dbReference type="EnsemblPlants" id="TuG1812G0400002443.01.T02">
    <property type="protein sequence ID" value="TuG1812G0400002443.01.T02"/>
    <property type="gene ID" value="TuG1812G0400002443.01"/>
</dbReference>
<dbReference type="Gramene" id="TuG1812G0400002443.01.T02">
    <property type="protein sequence ID" value="TuG1812G0400002443.01.T02"/>
    <property type="gene ID" value="TuG1812G0400002443.01"/>
</dbReference>
<protein>
    <submittedName>
        <fullName evidence="1">Uncharacterized protein</fullName>
    </submittedName>
</protein>
<reference evidence="1" key="2">
    <citation type="submission" date="2018-03" db="EMBL/GenBank/DDBJ databases">
        <title>The Triticum urartu genome reveals the dynamic nature of wheat genome evolution.</title>
        <authorList>
            <person name="Ling H."/>
            <person name="Ma B."/>
            <person name="Shi X."/>
            <person name="Liu H."/>
            <person name="Dong L."/>
            <person name="Sun H."/>
            <person name="Cao Y."/>
            <person name="Gao Q."/>
            <person name="Zheng S."/>
            <person name="Li Y."/>
            <person name="Yu Y."/>
            <person name="Du H."/>
            <person name="Qi M."/>
            <person name="Li Y."/>
            <person name="Yu H."/>
            <person name="Cui Y."/>
            <person name="Wang N."/>
            <person name="Chen C."/>
            <person name="Wu H."/>
            <person name="Zhao Y."/>
            <person name="Zhang J."/>
            <person name="Li Y."/>
            <person name="Zhou W."/>
            <person name="Zhang B."/>
            <person name="Hu W."/>
            <person name="Eijk M."/>
            <person name="Tang J."/>
            <person name="Witsenboer H."/>
            <person name="Zhao S."/>
            <person name="Li Z."/>
            <person name="Zhang A."/>
            <person name="Wang D."/>
            <person name="Liang C."/>
        </authorList>
    </citation>
    <scope>NUCLEOTIDE SEQUENCE [LARGE SCALE GENOMIC DNA]</scope>
    <source>
        <strain evidence="1">cv. G1812</strain>
    </source>
</reference>
<proteinExistence type="predicted"/>
<sequence>MCVRVQITHASTTPPAVGWHWPSKRVELEGLSIMAAQLISEEKRPRSCRFQVLHIGGGRSGCNLAYEMTLMELLYLTWPRSPQNPVSIEYSRLDTYLQSACSVCVRYTVEKHHNASVRSCS</sequence>
<evidence type="ECO:0000313" key="2">
    <source>
        <dbReference type="Proteomes" id="UP000015106"/>
    </source>
</evidence>
<dbReference type="Proteomes" id="UP000015106">
    <property type="component" value="Chromosome 4"/>
</dbReference>